<evidence type="ECO:0000313" key="1">
    <source>
        <dbReference type="EMBL" id="UYP47532.1"/>
    </source>
</evidence>
<evidence type="ECO:0008006" key="3">
    <source>
        <dbReference type="Google" id="ProtNLM"/>
    </source>
</evidence>
<dbReference type="EMBL" id="CP104013">
    <property type="protein sequence ID" value="UYP47532.1"/>
    <property type="molecule type" value="Genomic_DNA"/>
</dbReference>
<organism evidence="1 2">
    <name type="scientific">Candidatus Lokiarchaeum ossiferum</name>
    <dbReference type="NCBI Taxonomy" id="2951803"/>
    <lineage>
        <taxon>Archaea</taxon>
        <taxon>Promethearchaeati</taxon>
        <taxon>Promethearchaeota</taxon>
        <taxon>Promethearchaeia</taxon>
        <taxon>Promethearchaeales</taxon>
        <taxon>Promethearchaeaceae</taxon>
        <taxon>Candidatus Lokiarchaeum</taxon>
    </lineage>
</organism>
<evidence type="ECO:0000313" key="2">
    <source>
        <dbReference type="Proteomes" id="UP001208689"/>
    </source>
</evidence>
<dbReference type="Proteomes" id="UP001208689">
    <property type="component" value="Chromosome"/>
</dbReference>
<protein>
    <recommendedName>
        <fullName evidence="3">PIN domain-containing protein</fullName>
    </recommendedName>
</protein>
<sequence>MLLFLDTCALLEINRLTKEEKIHFEQNLEAFRIGVTAELLKEYHHYQLNSLIQIDFTVEISEEERQKYVNQYLLHHLDQADQELFITGHRDLSVIISNDRDLILQCQAHQINCDYLWSFLLGLVRADLLSKNIFYKCFHNWEQRKRYDKKVLAKIKQIYHSL</sequence>
<keyword evidence="2" id="KW-1185">Reference proteome</keyword>
<reference evidence="1" key="1">
    <citation type="submission" date="2022-09" db="EMBL/GenBank/DDBJ databases">
        <title>Actin cytoskeleton and complex cell architecture in an #Asgard archaeon.</title>
        <authorList>
            <person name="Ponce Toledo R.I."/>
            <person name="Schleper C."/>
            <person name="Rodrigues Oliveira T."/>
            <person name="Wollweber F."/>
            <person name="Xu J."/>
            <person name="Rittmann S."/>
            <person name="Klingl A."/>
            <person name="Pilhofer M."/>
        </authorList>
    </citation>
    <scope>NUCLEOTIDE SEQUENCE</scope>
    <source>
        <strain evidence="1">B-35</strain>
    </source>
</reference>
<accession>A0ABY6HXF5</accession>
<proteinExistence type="predicted"/>
<gene>
    <name evidence="1" type="ORF">NEF87_003817</name>
</gene>
<name>A0ABY6HXF5_9ARCH</name>